<protein>
    <submittedName>
        <fullName evidence="1">Uncharacterized protein</fullName>
    </submittedName>
</protein>
<dbReference type="Proteomes" id="UP000240325">
    <property type="component" value="Segment"/>
</dbReference>
<reference evidence="1" key="1">
    <citation type="journal article" date="2017" name="Elife">
        <title>The kinetoplastid-infecting Bodo saltans virus (BsV), a window into the most abundant giant viruses in the sea.</title>
        <authorList>
            <person name="Deeg C.M."/>
            <person name="Chow C.-E.T."/>
            <person name="Suttle C.A."/>
        </authorList>
    </citation>
    <scope>NUCLEOTIDE SEQUENCE</scope>
    <source>
        <strain evidence="1">NG1</strain>
    </source>
</reference>
<accession>A0A2H4UVH2</accession>
<keyword evidence="2" id="KW-1185">Reference proteome</keyword>
<evidence type="ECO:0000313" key="2">
    <source>
        <dbReference type="Proteomes" id="UP000240325"/>
    </source>
</evidence>
<sequence length="47" mass="5690">MIQSMYTEYLKNISRIHCNSHELMTAWFLHILKNIDLLSCYPNYNII</sequence>
<proteinExistence type="predicted"/>
<dbReference type="EMBL" id="MF782455">
    <property type="protein sequence ID" value="ATZ80923.1"/>
    <property type="molecule type" value="Genomic_DNA"/>
</dbReference>
<gene>
    <name evidence="1" type="ORF">BMW23_0878</name>
</gene>
<organism evidence="1">
    <name type="scientific">Bodo saltans virus</name>
    <dbReference type="NCBI Taxonomy" id="2024608"/>
    <lineage>
        <taxon>Viruses</taxon>
        <taxon>Varidnaviria</taxon>
        <taxon>Bamfordvirae</taxon>
        <taxon>Nucleocytoviricota</taxon>
        <taxon>Megaviricetes</taxon>
        <taxon>Imitervirales</taxon>
        <taxon>Mimiviridae</taxon>
        <taxon>Klosneuvirinae</taxon>
        <taxon>Theiavirus</taxon>
        <taxon>Theiavirus salishense</taxon>
    </lineage>
</organism>
<evidence type="ECO:0000313" key="1">
    <source>
        <dbReference type="EMBL" id="ATZ80923.1"/>
    </source>
</evidence>
<name>A0A2H4UVH2_9VIRU</name>